<dbReference type="Pfam" id="PF13936">
    <property type="entry name" value="HTH_38"/>
    <property type="match status" value="1"/>
</dbReference>
<dbReference type="EMBL" id="CP109495">
    <property type="protein sequence ID" value="WUX57232.1"/>
    <property type="molecule type" value="Genomic_DNA"/>
</dbReference>
<dbReference type="InterPro" id="IPR025246">
    <property type="entry name" value="IS30-like_HTH"/>
</dbReference>
<keyword evidence="3" id="KW-1185">Reference proteome</keyword>
<dbReference type="InterPro" id="IPR009057">
    <property type="entry name" value="Homeodomain-like_sf"/>
</dbReference>
<organism evidence="2 3">
    <name type="scientific">Streptomyces niveus</name>
    <name type="common">Streptomyces spheroides</name>
    <dbReference type="NCBI Taxonomy" id="193462"/>
    <lineage>
        <taxon>Bacteria</taxon>
        <taxon>Bacillati</taxon>
        <taxon>Actinomycetota</taxon>
        <taxon>Actinomycetes</taxon>
        <taxon>Kitasatosporales</taxon>
        <taxon>Streptomycetaceae</taxon>
        <taxon>Streptomyces</taxon>
    </lineage>
</organism>
<proteinExistence type="predicted"/>
<dbReference type="SUPFAM" id="SSF46689">
    <property type="entry name" value="Homeodomain-like"/>
    <property type="match status" value="1"/>
</dbReference>
<reference evidence="2" key="1">
    <citation type="submission" date="2022-10" db="EMBL/GenBank/DDBJ databases">
        <title>The complete genomes of actinobacterial strains from the NBC collection.</title>
        <authorList>
            <person name="Joergensen T.S."/>
            <person name="Alvarez Arevalo M."/>
            <person name="Sterndorff E.B."/>
            <person name="Faurdal D."/>
            <person name="Vuksanovic O."/>
            <person name="Mourched A.-S."/>
            <person name="Charusanti P."/>
            <person name="Shaw S."/>
            <person name="Blin K."/>
            <person name="Weber T."/>
        </authorList>
    </citation>
    <scope>NUCLEOTIDE SEQUENCE</scope>
    <source>
        <strain evidence="2">NBC_01432</strain>
    </source>
</reference>
<feature type="domain" description="Transposase IS30-like HTH" evidence="1">
    <location>
        <begin position="10"/>
        <end position="53"/>
    </location>
</feature>
<protein>
    <submittedName>
        <fullName evidence="2">Helix-turn-helix domain-containing protein</fullName>
    </submittedName>
</protein>
<accession>A0ABZ2AEV0</accession>
<sequence length="124" mass="13507">MARGTGRPISCRYLSEEERIRIADLRREKRSIRSIAAELGSSPSTISREIRRNCKAFGRATRATTAPLLLTSAPRHGVLAPSLGGSRRALSCGTSSRRAWTRSGALSRARTSCAGSFRAARRCM</sequence>
<evidence type="ECO:0000313" key="3">
    <source>
        <dbReference type="Proteomes" id="UP001432209"/>
    </source>
</evidence>
<evidence type="ECO:0000313" key="2">
    <source>
        <dbReference type="EMBL" id="WUX57232.1"/>
    </source>
</evidence>
<dbReference type="Proteomes" id="UP001432209">
    <property type="component" value="Chromosome"/>
</dbReference>
<gene>
    <name evidence="2" type="ORF">OG442_07430</name>
</gene>
<name>A0ABZ2AEV0_STRNV</name>
<evidence type="ECO:0000259" key="1">
    <source>
        <dbReference type="Pfam" id="PF13936"/>
    </source>
</evidence>
<dbReference type="RefSeq" id="WP_413252456.1">
    <property type="nucleotide sequence ID" value="NZ_CP109495.1"/>
</dbReference>